<feature type="region of interest" description="Disordered" evidence="2">
    <location>
        <begin position="113"/>
        <end position="147"/>
    </location>
</feature>
<proteinExistence type="predicted"/>
<evidence type="ECO:0000256" key="2">
    <source>
        <dbReference type="SAM" id="MobiDB-lite"/>
    </source>
</evidence>
<dbReference type="GeneID" id="19237115"/>
<feature type="region of interest" description="Disordered" evidence="2">
    <location>
        <begin position="635"/>
        <end position="655"/>
    </location>
</feature>
<dbReference type="RefSeq" id="XP_007800084.1">
    <property type="nucleotide sequence ID" value="XM_007801893.1"/>
</dbReference>
<gene>
    <name evidence="4" type="ORF">EPUS_02061</name>
</gene>
<dbReference type="InterPro" id="IPR038305">
    <property type="entry name" value="HeLo_sf"/>
</dbReference>
<keyword evidence="1" id="KW-0175">Coiled coil</keyword>
<dbReference type="eggNOG" id="ENOG502TFTD">
    <property type="taxonomic scope" value="Eukaryota"/>
</dbReference>
<feature type="compositionally biased region" description="Low complexity" evidence="2">
    <location>
        <begin position="128"/>
        <end position="146"/>
    </location>
</feature>
<organism evidence="4 5">
    <name type="scientific">Endocarpon pusillum (strain Z07020 / HMAS-L-300199)</name>
    <name type="common">Lichen-forming fungus</name>
    <dbReference type="NCBI Taxonomy" id="1263415"/>
    <lineage>
        <taxon>Eukaryota</taxon>
        <taxon>Fungi</taxon>
        <taxon>Dikarya</taxon>
        <taxon>Ascomycota</taxon>
        <taxon>Pezizomycotina</taxon>
        <taxon>Eurotiomycetes</taxon>
        <taxon>Chaetothyriomycetidae</taxon>
        <taxon>Verrucariales</taxon>
        <taxon>Verrucariaceae</taxon>
        <taxon>Endocarpon</taxon>
    </lineage>
</organism>
<evidence type="ECO:0000313" key="4">
    <source>
        <dbReference type="EMBL" id="ERF74374.1"/>
    </source>
</evidence>
<dbReference type="Gene3D" id="1.20.120.1020">
    <property type="entry name" value="Prion-inhibition and propagation, HeLo domain"/>
    <property type="match status" value="1"/>
</dbReference>
<reference evidence="5" key="1">
    <citation type="journal article" date="2014" name="BMC Genomics">
        <title>Genome characteristics reveal the impact of lichenization on lichen-forming fungus Endocarpon pusillum Hedwig (Verrucariales, Ascomycota).</title>
        <authorList>
            <person name="Wang Y.-Y."/>
            <person name="Liu B."/>
            <person name="Zhang X.-Y."/>
            <person name="Zhou Q.-M."/>
            <person name="Zhang T."/>
            <person name="Li H."/>
            <person name="Yu Y.-F."/>
            <person name="Zhang X.-L."/>
            <person name="Hao X.-Y."/>
            <person name="Wang M."/>
            <person name="Wang L."/>
            <person name="Wei J.-C."/>
        </authorList>
    </citation>
    <scope>NUCLEOTIDE SEQUENCE [LARGE SCALE GENOMIC DNA]</scope>
    <source>
        <strain evidence="5">Z07020 / HMAS-L-300199</strain>
    </source>
</reference>
<protein>
    <recommendedName>
        <fullName evidence="3">Prion-inhibition and propagation HeLo domain-containing protein</fullName>
    </recommendedName>
</protein>
<dbReference type="Proteomes" id="UP000019373">
    <property type="component" value="Unassembled WGS sequence"/>
</dbReference>
<evidence type="ECO:0000259" key="3">
    <source>
        <dbReference type="Pfam" id="PF14479"/>
    </source>
</evidence>
<evidence type="ECO:0000313" key="5">
    <source>
        <dbReference type="Proteomes" id="UP000019373"/>
    </source>
</evidence>
<dbReference type="OrthoDB" id="4735939at2759"/>
<dbReference type="HOGENOM" id="CLU_418574_0_0_1"/>
<dbReference type="Pfam" id="PF14479">
    <property type="entry name" value="HeLo"/>
    <property type="match status" value="1"/>
</dbReference>
<accession>U1HY15</accession>
<keyword evidence="5" id="KW-1185">Reference proteome</keyword>
<feature type="domain" description="Prion-inhibition and propagation HeLo" evidence="3">
    <location>
        <begin position="7"/>
        <end position="244"/>
    </location>
</feature>
<feature type="coiled-coil region" evidence="1">
    <location>
        <begin position="188"/>
        <end position="238"/>
    </location>
</feature>
<dbReference type="InterPro" id="IPR029498">
    <property type="entry name" value="HeLo_dom"/>
</dbReference>
<name>U1HY15_ENDPU</name>
<sequence>MVVDPFGTTLASIGVFIQFYNVCDTLVHGYKLTVHFGEDFCAVQRELDIQWARLHLLMQSRRVLKSEIDLENRNSTIGRTITSYLAQMQRYFQICHDLMKKYNTEEQRENYLNKNTSTSMTGTGGLTPSGSSNTTLVSSPVPSKPIKSSRWHKINVFRRSEKSLSPKLGTKKIFGKETVDLVVPDLDIQEVQDAAAATKQEALMYQEKVKFWRRSRWAKRDQEDLKATIARLRQANNNLDSIVQLLALKDPSSVLPSSSHADSLWPHVTRVSRTLGALHRELMVLNVKRDNHAPYLLSLRLSEDHRKSRRELADYVCLQDDSQVFNLQRHLTEDPGEASRLLLIQSFRQQQELSGDTVRDAVSKLEHIDRPKDVQAVPDGEEIEEWGWCGNSLENDYLHIIYHDAGNDWICTNTLQDVLTGNEFRKRITTVQVVQLAKILLCSYLYLDSIHDGTKVPRPPNYRFYKTSDEEDIWDPDDPRVLRPWLSFGFGRRPPKAKLGGGSGVADTGGSAMAELGLLLYQIGTGMAIDYVAGPTGLKQAKSEALSNIHALELRMGLFYTEIVQKFLEFEARPLYLLPPNDENQETEYVKKVISALMKLEHDFEDTAIAPMLEESDSIPEIRVSGVASATASTEDLAASLHPETAGPRSITASV</sequence>
<evidence type="ECO:0000256" key="1">
    <source>
        <dbReference type="SAM" id="Coils"/>
    </source>
</evidence>
<dbReference type="EMBL" id="KE720882">
    <property type="protein sequence ID" value="ERF74374.1"/>
    <property type="molecule type" value="Genomic_DNA"/>
</dbReference>
<dbReference type="AlphaFoldDB" id="U1HY15"/>